<evidence type="ECO:0000259" key="14">
    <source>
        <dbReference type="Pfam" id="PF14772"/>
    </source>
</evidence>
<evidence type="ECO:0000313" key="16">
    <source>
        <dbReference type="Proteomes" id="UP001652680"/>
    </source>
</evidence>
<reference evidence="15" key="2">
    <citation type="submission" date="2025-05" db="UniProtKB">
        <authorList>
            <consortium name="EnsemblMetazoa"/>
        </authorList>
    </citation>
    <scope>IDENTIFICATION</scope>
</reference>
<dbReference type="InterPro" id="IPR039750">
    <property type="entry name" value="DRC1/DRC2"/>
</dbReference>
<feature type="domain" description="Dynein regulatory complex protein 1/2 N-terminal" evidence="14">
    <location>
        <begin position="37"/>
        <end position="136"/>
    </location>
</feature>
<keyword evidence="5" id="KW-0969">Cilium</keyword>
<dbReference type="Pfam" id="PF14772">
    <property type="entry name" value="NYD-SP28"/>
    <property type="match status" value="1"/>
</dbReference>
<evidence type="ECO:0000256" key="3">
    <source>
        <dbReference type="ARBA" id="ARBA00022846"/>
    </source>
</evidence>
<evidence type="ECO:0000256" key="7">
    <source>
        <dbReference type="ARBA" id="ARBA00023273"/>
    </source>
</evidence>
<evidence type="ECO:0000256" key="11">
    <source>
        <dbReference type="ARBA" id="ARBA00041517"/>
    </source>
</evidence>
<evidence type="ECO:0000256" key="12">
    <source>
        <dbReference type="ARBA" id="ARBA00045865"/>
    </source>
</evidence>
<evidence type="ECO:0000256" key="6">
    <source>
        <dbReference type="ARBA" id="ARBA00023212"/>
    </source>
</evidence>
<sequence length="524" mass="62629">MADILARITRISENYLQEMEEAQEPQEPPKPTRAQKKAAKKEAKRQAMIEEKRLIMRDALMRELEMGKRMEQQGNEEWHEMCREIKIKELNEEMVVWGERTERNILAKNDHIKMLLDDMLQTQDQHVRSYSKTVELIDHIRDCFHVMLGGVRSMYDQQADEMLRDYYEEVRRRTEELEAMQTNSDNIIHATNITTRDQIKEDYTIYLEQRDDRVNTEVENRFKTRDQVVRRMSFMQQQLNDFVESLRSTELDAHKYEKIHWLTERQEAFMEESRKLNAEESKYINMQAELQREMVRMDVENNSTLNDLRLEFQYFTNVRKKIELNQEMDRDITHEKLRILTGECYELTKQMEKHVKSGELLLALSITCRKLQTEAEKVILGGEVFDDTELQVEENFKLQTLNLKDHVDMTEEELVELNKSLKNFWRRQAMAEAQNLLMLEEKRRLTEDNQRLINFLKSKTVTEDPEELRTAMHVSSPTQPMPPKLFDSKCQEYRSRKVPRSPTAHKEAKFESEAILNDVISEYI</sequence>
<evidence type="ECO:0000256" key="4">
    <source>
        <dbReference type="ARBA" id="ARBA00023054"/>
    </source>
</evidence>
<dbReference type="EnsemblMetazoa" id="XM_044456735.1">
    <property type="protein sequence ID" value="XP_044312670.1"/>
    <property type="gene ID" value="LOC123037155"/>
</dbReference>
<comment type="subcellular location">
    <subcellularLocation>
        <location evidence="1">Cytoplasm</location>
        <location evidence="1">Cytoskeleton</location>
        <location evidence="1">Flagellum axoneme</location>
    </subcellularLocation>
    <subcellularLocation>
        <location evidence="8">Cytoplasm</location>
        <location evidence="8">Cytoskeleton</location>
        <location evidence="8">Flagellum basal body</location>
    </subcellularLocation>
</comment>
<feature type="region of interest" description="Disordered" evidence="13">
    <location>
        <begin position="16"/>
        <end position="44"/>
    </location>
</feature>
<evidence type="ECO:0000313" key="15">
    <source>
        <dbReference type="EnsemblMetazoa" id="XP_044312670.1"/>
    </source>
</evidence>
<dbReference type="PANTHER" id="PTHR21625:SF0">
    <property type="entry name" value="DYNEIN REGULATORY COMPLEX SUBUNIT 2"/>
    <property type="match status" value="1"/>
</dbReference>
<evidence type="ECO:0000256" key="2">
    <source>
        <dbReference type="ARBA" id="ARBA00022490"/>
    </source>
</evidence>
<keyword evidence="6" id="KW-0206">Cytoskeleton</keyword>
<evidence type="ECO:0000256" key="10">
    <source>
        <dbReference type="ARBA" id="ARBA00040899"/>
    </source>
</evidence>
<reference evidence="16" key="1">
    <citation type="journal article" date="2021" name="Elife">
        <title>Highly contiguous assemblies of 101 drosophilid genomes.</title>
        <authorList>
            <person name="Kim B.Y."/>
            <person name="Wang J.R."/>
            <person name="Miller D.E."/>
            <person name="Barmina O."/>
            <person name="Delaney E."/>
            <person name="Thompson A."/>
            <person name="Comeault A.A."/>
            <person name="Peede D."/>
            <person name="D'Agostino E.R."/>
            <person name="Pelaez J."/>
            <person name="Aguilar J.M."/>
            <person name="Haji D."/>
            <person name="Matsunaga T."/>
            <person name="Armstrong E.E."/>
            <person name="Zych M."/>
            <person name="Ogawa Y."/>
            <person name="Stamenkovic-Radak M."/>
            <person name="Jelic M."/>
            <person name="Veselinovic M.S."/>
            <person name="Tanaskovic M."/>
            <person name="Eric P."/>
            <person name="Gao J.J."/>
            <person name="Katoh T.K."/>
            <person name="Toda M.J."/>
            <person name="Watabe H."/>
            <person name="Watada M."/>
            <person name="Davis J.S."/>
            <person name="Moyle L.C."/>
            <person name="Manoli G."/>
            <person name="Bertolini E."/>
            <person name="Kostal V."/>
            <person name="Hawley R.S."/>
            <person name="Takahashi A."/>
            <person name="Jones C.D."/>
            <person name="Price D.K."/>
            <person name="Whiteman N."/>
            <person name="Kopp A."/>
            <person name="Matute D.R."/>
            <person name="Petrov D.A."/>
        </authorList>
    </citation>
    <scope>NUCLEOTIDE SEQUENCE [LARGE SCALE GENOMIC DNA]</scope>
</reference>
<keyword evidence="16" id="KW-1185">Reference proteome</keyword>
<dbReference type="InterPro" id="IPR039505">
    <property type="entry name" value="DRC1/2_N"/>
</dbReference>
<evidence type="ECO:0000256" key="9">
    <source>
        <dbReference type="ARBA" id="ARBA00038424"/>
    </source>
</evidence>
<evidence type="ECO:0000256" key="8">
    <source>
        <dbReference type="ARBA" id="ARBA00037841"/>
    </source>
</evidence>
<comment type="function">
    <text evidence="12">Component of the nexin-dynein regulatory complex (N-DRC), a key regulator of ciliary/flagellar motility which maintains the alignment and integrity of the distal axoneme and regulates microtubule sliding in motile axonemes. Plays a critical role in the assembly of N-DRC and also stabilizes the assembly of multiple inner dynein arms and radial spokes. Coassembles with DRC1 to form a central scaffold needed for assembly of the N-DRC and its attachment to the outer doublet microtubules.</text>
</comment>
<keyword evidence="2" id="KW-0963">Cytoplasm</keyword>
<keyword evidence="4" id="KW-0175">Coiled coil</keyword>
<comment type="similarity">
    <text evidence="9">Belongs to the DRC2 family.</text>
</comment>
<organism evidence="15 16">
    <name type="scientific">Drosophila rhopaloa</name>
    <name type="common">Fruit fly</name>
    <dbReference type="NCBI Taxonomy" id="1041015"/>
    <lineage>
        <taxon>Eukaryota</taxon>
        <taxon>Metazoa</taxon>
        <taxon>Ecdysozoa</taxon>
        <taxon>Arthropoda</taxon>
        <taxon>Hexapoda</taxon>
        <taxon>Insecta</taxon>
        <taxon>Pterygota</taxon>
        <taxon>Neoptera</taxon>
        <taxon>Endopterygota</taxon>
        <taxon>Diptera</taxon>
        <taxon>Brachycera</taxon>
        <taxon>Muscomorpha</taxon>
        <taxon>Ephydroidea</taxon>
        <taxon>Drosophilidae</taxon>
        <taxon>Drosophila</taxon>
        <taxon>Sophophora</taxon>
    </lineage>
</organism>
<evidence type="ECO:0000256" key="13">
    <source>
        <dbReference type="SAM" id="MobiDB-lite"/>
    </source>
</evidence>
<dbReference type="Proteomes" id="UP001652680">
    <property type="component" value="Unassembled WGS sequence"/>
</dbReference>
<protein>
    <recommendedName>
        <fullName evidence="10">Dynein regulatory complex subunit 2</fullName>
    </recommendedName>
    <alternativeName>
        <fullName evidence="11">Coiled-coil domain-containing protein 65</fullName>
    </alternativeName>
</protein>
<keyword evidence="7" id="KW-0966">Cell projection</keyword>
<dbReference type="GeneID" id="123037155"/>
<proteinExistence type="inferred from homology"/>
<dbReference type="RefSeq" id="XP_044312670.1">
    <property type="nucleotide sequence ID" value="XM_044456735.1"/>
</dbReference>
<accession>A0ABM5J1H0</accession>
<keyword evidence="3" id="KW-0282">Flagellum</keyword>
<name>A0ABM5J1H0_DRORH</name>
<dbReference type="PANTHER" id="PTHR21625">
    <property type="entry name" value="NYD-SP28 PROTEIN"/>
    <property type="match status" value="1"/>
</dbReference>
<evidence type="ECO:0000256" key="5">
    <source>
        <dbReference type="ARBA" id="ARBA00023069"/>
    </source>
</evidence>
<evidence type="ECO:0000256" key="1">
    <source>
        <dbReference type="ARBA" id="ARBA00004611"/>
    </source>
</evidence>